<comment type="caution">
    <text evidence="2">The sequence shown here is derived from an EMBL/GenBank/DDBJ whole genome shotgun (WGS) entry which is preliminary data.</text>
</comment>
<dbReference type="AlphaFoldDB" id="A0AAJ0CUB4"/>
<protein>
    <submittedName>
        <fullName evidence="2">Uncharacterized protein</fullName>
    </submittedName>
</protein>
<dbReference type="Proteomes" id="UP001251528">
    <property type="component" value="Unassembled WGS sequence"/>
</dbReference>
<evidence type="ECO:0000313" key="3">
    <source>
        <dbReference type="Proteomes" id="UP001251528"/>
    </source>
</evidence>
<evidence type="ECO:0000313" key="2">
    <source>
        <dbReference type="EMBL" id="KAK2608550.1"/>
    </source>
</evidence>
<proteinExistence type="predicted"/>
<dbReference type="PANTHER" id="PTHR38111:SF2">
    <property type="entry name" value="FINGER DOMAIN PROTEIN, PUTATIVE (AFU_ORTHOLOGUE AFUA_1G01560)-RELATED"/>
    <property type="match status" value="1"/>
</dbReference>
<keyword evidence="3" id="KW-1185">Reference proteome</keyword>
<gene>
    <name evidence="2" type="ORF">QQS21_002896</name>
</gene>
<dbReference type="PANTHER" id="PTHR38111">
    <property type="entry name" value="ZN(2)-C6 FUNGAL-TYPE DOMAIN-CONTAINING PROTEIN-RELATED"/>
    <property type="match status" value="1"/>
</dbReference>
<dbReference type="InterPro" id="IPR053178">
    <property type="entry name" value="Osmoadaptation_assoc"/>
</dbReference>
<organism evidence="2 3">
    <name type="scientific">Conoideocrella luteorostrata</name>
    <dbReference type="NCBI Taxonomy" id="1105319"/>
    <lineage>
        <taxon>Eukaryota</taxon>
        <taxon>Fungi</taxon>
        <taxon>Dikarya</taxon>
        <taxon>Ascomycota</taxon>
        <taxon>Pezizomycotina</taxon>
        <taxon>Sordariomycetes</taxon>
        <taxon>Hypocreomycetidae</taxon>
        <taxon>Hypocreales</taxon>
        <taxon>Clavicipitaceae</taxon>
        <taxon>Conoideocrella</taxon>
    </lineage>
</organism>
<keyword evidence="1" id="KW-0539">Nucleus</keyword>
<sequence length="356" mass="40077">MRIVAYQHYSYSIDGLREAIDASHIGTSRQPRKSQDEIVSILWTTFFLGIFELMNDSTGHGWQQHIIHGTFMAMKASGPSSCRSMAGMAFFAQARIFEISRTILFNEPTFLTGPEWMALSRDLSIKGNPVETQNPWLPLDSLLDIMVMCSDLRVRAATFIQKQQNTPDAEATSEAIAISTNGYLLREALINWSSAYIPDQLPINNTRETPSCDNLNNDHPGFGPQNSHEVAADMSKLLARIFYASISIYLSGVFDYELFYWQHLRLIVPTLDEILIEQHLNTILALTELGLNRTDLSPLLFLFPLRIAGARSCQQWQRDKISALVAHVNKLFAVAAAIDNDLATVWKLRAVVQNPM</sequence>
<dbReference type="Pfam" id="PF11951">
    <property type="entry name" value="Fungal_trans_2"/>
    <property type="match status" value="1"/>
</dbReference>
<evidence type="ECO:0000256" key="1">
    <source>
        <dbReference type="ARBA" id="ARBA00023242"/>
    </source>
</evidence>
<name>A0AAJ0CUB4_9HYPO</name>
<accession>A0AAJ0CUB4</accession>
<dbReference type="InterPro" id="IPR021858">
    <property type="entry name" value="Fun_TF"/>
</dbReference>
<dbReference type="EMBL" id="JASWJB010000036">
    <property type="protein sequence ID" value="KAK2608550.1"/>
    <property type="molecule type" value="Genomic_DNA"/>
</dbReference>
<reference evidence="2" key="1">
    <citation type="submission" date="2023-06" db="EMBL/GenBank/DDBJ databases">
        <title>Conoideocrella luteorostrata (Hypocreales: Clavicipitaceae), a potential biocontrol fungus for elongate hemlock scale in United States Christmas tree production areas.</title>
        <authorList>
            <person name="Barrett H."/>
            <person name="Lovett B."/>
            <person name="Macias A.M."/>
            <person name="Stajich J.E."/>
            <person name="Kasson M.T."/>
        </authorList>
    </citation>
    <scope>NUCLEOTIDE SEQUENCE</scope>
    <source>
        <strain evidence="2">ARSEF 14590</strain>
    </source>
</reference>